<dbReference type="OrthoDB" id="4703964at2"/>
<dbReference type="SUPFAM" id="SSF53335">
    <property type="entry name" value="S-adenosyl-L-methionine-dependent methyltransferases"/>
    <property type="match status" value="2"/>
</dbReference>
<protein>
    <submittedName>
        <fullName evidence="2">FkbM family methyltransferase</fullName>
    </submittedName>
</protein>
<feature type="domain" description="Methyltransferase FkbM" evidence="1">
    <location>
        <begin position="54"/>
        <end position="203"/>
    </location>
</feature>
<dbReference type="Pfam" id="PF05050">
    <property type="entry name" value="Methyltransf_21"/>
    <property type="match status" value="1"/>
</dbReference>
<accession>A0A4Q7NT82</accession>
<dbReference type="GO" id="GO:0008168">
    <property type="term" value="F:methyltransferase activity"/>
    <property type="evidence" value="ECO:0007669"/>
    <property type="project" value="UniProtKB-KW"/>
</dbReference>
<dbReference type="InterPro" id="IPR006342">
    <property type="entry name" value="FkbM_mtfrase"/>
</dbReference>
<organism evidence="2 3">
    <name type="scientific">Motilibacter rhizosphaerae</name>
    <dbReference type="NCBI Taxonomy" id="598652"/>
    <lineage>
        <taxon>Bacteria</taxon>
        <taxon>Bacillati</taxon>
        <taxon>Actinomycetota</taxon>
        <taxon>Actinomycetes</taxon>
        <taxon>Motilibacterales</taxon>
        <taxon>Motilibacteraceae</taxon>
        <taxon>Motilibacter</taxon>
    </lineage>
</organism>
<dbReference type="Gene3D" id="3.40.50.150">
    <property type="entry name" value="Vaccinia Virus protein VP39"/>
    <property type="match status" value="2"/>
</dbReference>
<dbReference type="PANTHER" id="PTHR34203:SF15">
    <property type="entry name" value="SLL1173 PROTEIN"/>
    <property type="match status" value="1"/>
</dbReference>
<dbReference type="InterPro" id="IPR052514">
    <property type="entry name" value="SAM-dependent_MTase"/>
</dbReference>
<dbReference type="EMBL" id="SGXD01000002">
    <property type="protein sequence ID" value="RZS90204.1"/>
    <property type="molecule type" value="Genomic_DNA"/>
</dbReference>
<dbReference type="GO" id="GO:0032259">
    <property type="term" value="P:methylation"/>
    <property type="evidence" value="ECO:0007669"/>
    <property type="project" value="UniProtKB-KW"/>
</dbReference>
<dbReference type="Proteomes" id="UP000293638">
    <property type="component" value="Unassembled WGS sequence"/>
</dbReference>
<dbReference type="Pfam" id="PF13578">
    <property type="entry name" value="Methyltransf_24"/>
    <property type="match status" value="1"/>
</dbReference>
<sequence>MTAPQPLVRSLVPESAPVELVAYYDSFAEYYRQCELQTKRWYVRTVQPDWVLLDVGANVGVYSALFSRLAPQGHVHAFEPTATSALLRANLAHAGATNVTVHEVAVGASTGVQEEPIYRLWGQDPERQAYPFTTIDAWVAAQGLDRLDVLKIDVDGFDLEALRGAAATIERFDPWIVIELNHALLTRGQSVSQAMLWLLGRGYTEALCLDEENFAFKRSEQDPRGPRDAIAVRYDREPLILPPGRTEEPVSGVFAGFANLHNGAAAEGDLLRLPVVPTAGALTIPAQAAPSGPLAVDVELEVLVGRVSVACLADEADEPASDVVTLSAAPYPQTARVQLADGAALAAFAVAADAASGTAAGVRLLGLGATRVVEHATTPSPVMRADTRRFALDCALTPRALPVPGREIEILPVQRMAEVLGFERAYVPEVARYDYDVAGFKSEHDEAGLFRYLYSQLRPKRHLEFGTWEGFGAMLCAESCDAEVWTLNLPDGERDANGSTVYGAQYLPDDADVPPLGVAGDAGDRIGWRYRAAGYGDRVHQMLLDSLELDVREFGPGFFDSALVDGGHTPDVVGPDTDKALHLVRSGGAVIWHDFCPDPGVLEVSPAGRGVMQAWVENHDRWRIQLKGLYWLRPSWLLIGIKA</sequence>
<keyword evidence="3" id="KW-1185">Reference proteome</keyword>
<reference evidence="2 3" key="1">
    <citation type="submission" date="2019-02" db="EMBL/GenBank/DDBJ databases">
        <title>Genomic Encyclopedia of Type Strains, Phase IV (KMG-IV): sequencing the most valuable type-strain genomes for metagenomic binning, comparative biology and taxonomic classification.</title>
        <authorList>
            <person name="Goeker M."/>
        </authorList>
    </citation>
    <scope>NUCLEOTIDE SEQUENCE [LARGE SCALE GENOMIC DNA]</scope>
    <source>
        <strain evidence="2 3">DSM 45622</strain>
    </source>
</reference>
<comment type="caution">
    <text evidence="2">The sequence shown here is derived from an EMBL/GenBank/DDBJ whole genome shotgun (WGS) entry which is preliminary data.</text>
</comment>
<proteinExistence type="predicted"/>
<dbReference type="NCBIfam" id="TIGR01444">
    <property type="entry name" value="fkbM_fam"/>
    <property type="match status" value="1"/>
</dbReference>
<gene>
    <name evidence="2" type="ORF">EV189_1988</name>
</gene>
<keyword evidence="2" id="KW-0489">Methyltransferase</keyword>
<dbReference type="PANTHER" id="PTHR34203">
    <property type="entry name" value="METHYLTRANSFERASE, FKBM FAMILY PROTEIN"/>
    <property type="match status" value="1"/>
</dbReference>
<name>A0A4Q7NT82_9ACTN</name>
<dbReference type="InterPro" id="IPR029063">
    <property type="entry name" value="SAM-dependent_MTases_sf"/>
</dbReference>
<dbReference type="AlphaFoldDB" id="A0A4Q7NT82"/>
<dbReference type="RefSeq" id="WP_130492694.1">
    <property type="nucleotide sequence ID" value="NZ_SGXD01000002.1"/>
</dbReference>
<evidence type="ECO:0000259" key="1">
    <source>
        <dbReference type="Pfam" id="PF05050"/>
    </source>
</evidence>
<evidence type="ECO:0000313" key="3">
    <source>
        <dbReference type="Proteomes" id="UP000293638"/>
    </source>
</evidence>
<evidence type="ECO:0000313" key="2">
    <source>
        <dbReference type="EMBL" id="RZS90204.1"/>
    </source>
</evidence>
<keyword evidence="2" id="KW-0808">Transferase</keyword>